<dbReference type="VEuPathDB" id="FungiDB:TEQG_07831"/>
<dbReference type="EMBL" id="DS995788">
    <property type="protein sequence ID" value="EGE08830.1"/>
    <property type="molecule type" value="Genomic_DNA"/>
</dbReference>
<sequence>MERCRRRVQATECLVIETPQRRMFSKDWHVIPQSIPPSNVIRAIVTWRDVPSTLELLCMTFSSAVVSRLKRRGSLAAIVSSIRPNMKAQSEYEFENTKPGSSSSALVLHTWLRSNIDFDGFYLVLET</sequence>
<name>F2Q3W2_TRIEC</name>
<dbReference type="Proteomes" id="UP000009169">
    <property type="component" value="Unassembled WGS sequence"/>
</dbReference>
<organism evidence="1 2">
    <name type="scientific">Trichophyton equinum (strain ATCC MYA-4606 / CBS 127.97)</name>
    <name type="common">Horse ringworm fungus</name>
    <dbReference type="NCBI Taxonomy" id="559882"/>
    <lineage>
        <taxon>Eukaryota</taxon>
        <taxon>Fungi</taxon>
        <taxon>Dikarya</taxon>
        <taxon>Ascomycota</taxon>
        <taxon>Pezizomycotina</taxon>
        <taxon>Eurotiomycetes</taxon>
        <taxon>Eurotiomycetidae</taxon>
        <taxon>Onygenales</taxon>
        <taxon>Arthrodermataceae</taxon>
        <taxon>Trichophyton</taxon>
    </lineage>
</organism>
<gene>
    <name evidence="1" type="ORF">TEQG_07831</name>
</gene>
<evidence type="ECO:0000313" key="1">
    <source>
        <dbReference type="EMBL" id="EGE08830.1"/>
    </source>
</evidence>
<dbReference type="HOGENOM" id="CLU_1972031_0_0_1"/>
<keyword evidence="2" id="KW-1185">Reference proteome</keyword>
<evidence type="ECO:0000313" key="2">
    <source>
        <dbReference type="Proteomes" id="UP000009169"/>
    </source>
</evidence>
<protein>
    <submittedName>
        <fullName evidence="1">Uncharacterized protein</fullName>
    </submittedName>
</protein>
<dbReference type="AlphaFoldDB" id="F2Q3W2"/>
<accession>F2Q3W2</accession>
<proteinExistence type="predicted"/>
<reference evidence="2" key="1">
    <citation type="journal article" date="2012" name="MBio">
        <title>Comparative genome analysis of Trichophyton rubrum and related dermatophytes reveals candidate genes involved in infection.</title>
        <authorList>
            <person name="Martinez D.A."/>
            <person name="Oliver B.G."/>
            <person name="Graeser Y."/>
            <person name="Goldberg J.M."/>
            <person name="Li W."/>
            <person name="Martinez-Rossi N.M."/>
            <person name="Monod M."/>
            <person name="Shelest E."/>
            <person name="Barton R.C."/>
            <person name="Birch E."/>
            <person name="Brakhage A.A."/>
            <person name="Chen Z."/>
            <person name="Gurr S.J."/>
            <person name="Heiman D."/>
            <person name="Heitman J."/>
            <person name="Kosti I."/>
            <person name="Rossi A."/>
            <person name="Saif S."/>
            <person name="Samalova M."/>
            <person name="Saunders C.W."/>
            <person name="Shea T."/>
            <person name="Summerbell R.C."/>
            <person name="Xu J."/>
            <person name="Young S."/>
            <person name="Zeng Q."/>
            <person name="Birren B.W."/>
            <person name="Cuomo C.A."/>
            <person name="White T.C."/>
        </authorList>
    </citation>
    <scope>NUCLEOTIDE SEQUENCE [LARGE SCALE GENOMIC DNA]</scope>
    <source>
        <strain evidence="2">ATCC MYA-4606 / CBS 127.97</strain>
    </source>
</reference>